<dbReference type="OrthoDB" id="199743at2"/>
<gene>
    <name evidence="6" type="ORF">SAMN05216282_109100</name>
</gene>
<dbReference type="SUPFAM" id="SSF53383">
    <property type="entry name" value="PLP-dependent transferases"/>
    <property type="match status" value="1"/>
</dbReference>
<dbReference type="PANTHER" id="PTHR46577:SF1">
    <property type="entry name" value="HTH-TYPE TRANSCRIPTIONAL REGULATORY PROTEIN GABR"/>
    <property type="match status" value="1"/>
</dbReference>
<dbReference type="STRING" id="386301.SAMN05216282_109100"/>
<dbReference type="InterPro" id="IPR036388">
    <property type="entry name" value="WH-like_DNA-bd_sf"/>
</dbReference>
<dbReference type="CDD" id="cd07377">
    <property type="entry name" value="WHTH_GntR"/>
    <property type="match status" value="1"/>
</dbReference>
<evidence type="ECO:0000256" key="3">
    <source>
        <dbReference type="ARBA" id="ARBA00023015"/>
    </source>
</evidence>
<dbReference type="InterPro" id="IPR015424">
    <property type="entry name" value="PyrdxlP-dep_Trfase"/>
</dbReference>
<dbReference type="PANTHER" id="PTHR46577">
    <property type="entry name" value="HTH-TYPE TRANSCRIPTIONAL REGULATORY PROTEIN GABR"/>
    <property type="match status" value="1"/>
</dbReference>
<dbReference type="GO" id="GO:0003677">
    <property type="term" value="F:DNA binding"/>
    <property type="evidence" value="ECO:0007669"/>
    <property type="project" value="UniProtKB-KW"/>
</dbReference>
<evidence type="ECO:0000256" key="2">
    <source>
        <dbReference type="ARBA" id="ARBA00022898"/>
    </source>
</evidence>
<evidence type="ECO:0000256" key="5">
    <source>
        <dbReference type="ARBA" id="ARBA00023163"/>
    </source>
</evidence>
<protein>
    <submittedName>
        <fullName evidence="6">Transcriptional regulator, GntR family</fullName>
    </submittedName>
</protein>
<evidence type="ECO:0000313" key="7">
    <source>
        <dbReference type="Proteomes" id="UP000198701"/>
    </source>
</evidence>
<organism evidence="6 7">
    <name type="scientific">Cryobacterium psychrotolerans</name>
    <dbReference type="NCBI Taxonomy" id="386301"/>
    <lineage>
        <taxon>Bacteria</taxon>
        <taxon>Bacillati</taxon>
        <taxon>Actinomycetota</taxon>
        <taxon>Actinomycetes</taxon>
        <taxon>Micrococcales</taxon>
        <taxon>Microbacteriaceae</taxon>
        <taxon>Cryobacterium</taxon>
    </lineage>
</organism>
<keyword evidence="3" id="KW-0805">Transcription regulation</keyword>
<dbReference type="InterPro" id="IPR051446">
    <property type="entry name" value="HTH_trans_reg/aminotransferase"/>
</dbReference>
<dbReference type="AlphaFoldDB" id="A0A1G9DLV7"/>
<proteinExistence type="inferred from homology"/>
<dbReference type="CDD" id="cd00609">
    <property type="entry name" value="AAT_like"/>
    <property type="match status" value="1"/>
</dbReference>
<evidence type="ECO:0000313" key="6">
    <source>
        <dbReference type="EMBL" id="SDK64861.1"/>
    </source>
</evidence>
<name>A0A1G9DLV7_9MICO</name>
<dbReference type="Pfam" id="PF00155">
    <property type="entry name" value="Aminotran_1_2"/>
    <property type="match status" value="1"/>
</dbReference>
<evidence type="ECO:0000256" key="1">
    <source>
        <dbReference type="ARBA" id="ARBA00005384"/>
    </source>
</evidence>
<dbReference type="PRINTS" id="PR00035">
    <property type="entry name" value="HTHGNTR"/>
</dbReference>
<dbReference type="SUPFAM" id="SSF46785">
    <property type="entry name" value="Winged helix' DNA-binding domain"/>
    <property type="match status" value="1"/>
</dbReference>
<dbReference type="RefSeq" id="WP_092323550.1">
    <property type="nucleotide sequence ID" value="NZ_FNFU01000009.1"/>
</dbReference>
<dbReference type="InterPro" id="IPR000524">
    <property type="entry name" value="Tscrpt_reg_HTH_GntR"/>
</dbReference>
<dbReference type="InterPro" id="IPR036390">
    <property type="entry name" value="WH_DNA-bd_sf"/>
</dbReference>
<dbReference type="PROSITE" id="PS50206">
    <property type="entry name" value="RHODANESE_3"/>
    <property type="match status" value="1"/>
</dbReference>
<keyword evidence="7" id="KW-1185">Reference proteome</keyword>
<dbReference type="Proteomes" id="UP000198701">
    <property type="component" value="Unassembled WGS sequence"/>
</dbReference>
<keyword evidence="4" id="KW-0238">DNA-binding</keyword>
<evidence type="ECO:0000256" key="4">
    <source>
        <dbReference type="ARBA" id="ARBA00023125"/>
    </source>
</evidence>
<dbReference type="InterPro" id="IPR001763">
    <property type="entry name" value="Rhodanese-like_dom"/>
</dbReference>
<dbReference type="GO" id="GO:0003700">
    <property type="term" value="F:DNA-binding transcription factor activity"/>
    <property type="evidence" value="ECO:0007669"/>
    <property type="project" value="InterPro"/>
</dbReference>
<dbReference type="PROSITE" id="PS50949">
    <property type="entry name" value="HTH_GNTR"/>
    <property type="match status" value="1"/>
</dbReference>
<dbReference type="EMBL" id="FNFU01000009">
    <property type="protein sequence ID" value="SDK64861.1"/>
    <property type="molecule type" value="Genomic_DNA"/>
</dbReference>
<keyword evidence="2" id="KW-0663">Pyridoxal phosphate</keyword>
<dbReference type="Gene3D" id="3.40.640.10">
    <property type="entry name" value="Type I PLP-dependent aspartate aminotransferase-like (Major domain)"/>
    <property type="match status" value="1"/>
</dbReference>
<sequence length="486" mass="51523">MAVNQVSARSLEALLGEWRSGASAYLALADRIRLLTLDGRIPTDTRLPAERDLSARLGLSRTTVTAAYRELRDAGALVSVRGSGSRVRLPGAARARADDPLGGILDFSKATMPALPGLADIAALAAPELAGHLGDSGFDPVGIPELRAAIADRYAARGLPTDPEQIMVTLGAQHAIALLARVLIGRGDRALIEMPSYPHAYEALRGAGARLVPVGVSAAGPGEDAAAGGWDETALLQTLQRSNPVLGYLMPDFHNPTGRSMPVDQRERVLAAAARAGTVLIADETIAELDIDRVGDFLPFAAYAESVRSGTAVSIGSVGKTVWGGLRIGWIRADRSLIRKLVSARAANDLGTPILEQLIVARILSDLPAILALRSDELQSGRDHLEGLVADRFPDWHVPHVDGGITAWVNLGIPVSSRLALAARTYGLLVPAGPQFGIDGAFERFLRLPFCYSPEEMDRAIDALGLAWDSLLRHPMADTGYLADVV</sequence>
<dbReference type="GO" id="GO:0030170">
    <property type="term" value="F:pyridoxal phosphate binding"/>
    <property type="evidence" value="ECO:0007669"/>
    <property type="project" value="InterPro"/>
</dbReference>
<dbReference type="InterPro" id="IPR004839">
    <property type="entry name" value="Aminotransferase_I/II_large"/>
</dbReference>
<dbReference type="Pfam" id="PF00392">
    <property type="entry name" value="GntR"/>
    <property type="match status" value="1"/>
</dbReference>
<reference evidence="6 7" key="1">
    <citation type="submission" date="2016-10" db="EMBL/GenBank/DDBJ databases">
        <authorList>
            <person name="de Groot N.N."/>
        </authorList>
    </citation>
    <scope>NUCLEOTIDE SEQUENCE [LARGE SCALE GENOMIC DNA]</scope>
    <source>
        <strain evidence="6 7">CGMCC 1.5382</strain>
    </source>
</reference>
<dbReference type="SMART" id="SM00345">
    <property type="entry name" value="HTH_GNTR"/>
    <property type="match status" value="1"/>
</dbReference>
<dbReference type="Gene3D" id="1.10.10.10">
    <property type="entry name" value="Winged helix-like DNA-binding domain superfamily/Winged helix DNA-binding domain"/>
    <property type="match status" value="1"/>
</dbReference>
<keyword evidence="5" id="KW-0804">Transcription</keyword>
<dbReference type="InterPro" id="IPR015421">
    <property type="entry name" value="PyrdxlP-dep_Trfase_major"/>
</dbReference>
<accession>A0A1G9DLV7</accession>
<comment type="similarity">
    <text evidence="1">In the C-terminal section; belongs to the class-I pyridoxal-phosphate-dependent aminotransferase family.</text>
</comment>